<dbReference type="EMBL" id="CM035430">
    <property type="protein sequence ID" value="KAH7298104.1"/>
    <property type="molecule type" value="Genomic_DNA"/>
</dbReference>
<evidence type="ECO:0000256" key="6">
    <source>
        <dbReference type="SAM" id="MobiDB-lite"/>
    </source>
</evidence>
<dbReference type="EMBL" id="CM035430">
    <property type="protein sequence ID" value="KAH7298103.1"/>
    <property type="molecule type" value="Genomic_DNA"/>
</dbReference>
<proteinExistence type="predicted"/>
<dbReference type="InterPro" id="IPR027109">
    <property type="entry name" value="Swc4/Dmap1"/>
</dbReference>
<keyword evidence="3" id="KW-0805">Transcription regulation</keyword>
<dbReference type="InterPro" id="IPR032563">
    <property type="entry name" value="DAMP1_SANT-like"/>
</dbReference>
<dbReference type="AlphaFoldDB" id="A0A8T2RRN1"/>
<dbReference type="GO" id="GO:0000812">
    <property type="term" value="C:Swr1 complex"/>
    <property type="evidence" value="ECO:0007669"/>
    <property type="project" value="TreeGrafter"/>
</dbReference>
<name>A0A8T2RRN1_CERRI</name>
<dbReference type="GO" id="GO:0003714">
    <property type="term" value="F:transcription corepressor activity"/>
    <property type="evidence" value="ECO:0007669"/>
    <property type="project" value="TreeGrafter"/>
</dbReference>
<keyword evidence="5" id="KW-0539">Nucleus</keyword>
<dbReference type="GO" id="GO:0035267">
    <property type="term" value="C:NuA4 histone acetyltransferase complex"/>
    <property type="evidence" value="ECO:0007669"/>
    <property type="project" value="InterPro"/>
</dbReference>
<reference evidence="8" key="1">
    <citation type="submission" date="2021-08" db="EMBL/GenBank/DDBJ databases">
        <title>WGS assembly of Ceratopteris richardii.</title>
        <authorList>
            <person name="Marchant D.B."/>
            <person name="Chen G."/>
            <person name="Jenkins J."/>
            <person name="Shu S."/>
            <person name="Leebens-Mack J."/>
            <person name="Grimwood J."/>
            <person name="Schmutz J."/>
            <person name="Soltis P."/>
            <person name="Soltis D."/>
            <person name="Chen Z.-H."/>
        </authorList>
    </citation>
    <scope>NUCLEOTIDE SEQUENCE</scope>
    <source>
        <strain evidence="8">Whitten #5841</strain>
        <tissue evidence="8">Leaf</tissue>
    </source>
</reference>
<dbReference type="Proteomes" id="UP000825935">
    <property type="component" value="Chromosome 25"/>
</dbReference>
<dbReference type="Gene3D" id="1.10.10.60">
    <property type="entry name" value="Homeodomain-like"/>
    <property type="match status" value="1"/>
</dbReference>
<evidence type="ECO:0000256" key="5">
    <source>
        <dbReference type="ARBA" id="ARBA00023242"/>
    </source>
</evidence>
<keyword evidence="4" id="KW-0804">Transcription</keyword>
<evidence type="ECO:0000313" key="9">
    <source>
        <dbReference type="Proteomes" id="UP000825935"/>
    </source>
</evidence>
<dbReference type="GO" id="GO:0000122">
    <property type="term" value="P:negative regulation of transcription by RNA polymerase II"/>
    <property type="evidence" value="ECO:0007669"/>
    <property type="project" value="TreeGrafter"/>
</dbReference>
<sequence>MADAKDILGLPKGGFIADKPKKPPKEVPKKPDGVSREVYALTGGLPPIIPALDTSFLKKRQPASNKKITWQWLPFTSSARKDNLQLYHWVKLVDGVPPTGDYFFARYNKTIDVVRYTEEEYSKISVDPKWTKDETDRLFDLCEQFDLRFIIIADRFHPPRTVEELKSRYYTVAKAVVLARAATPEEAAEHVLVKESYNAVHETERRRALGAVLSQSRQQERDEAEALTESKRISETRLAKVHTWT</sequence>
<dbReference type="PANTHER" id="PTHR12855">
    <property type="entry name" value="DNA METHYLTRANSFERASE 1-ASSOCIATED PROTEIN 1 FAMILY MEMBER"/>
    <property type="match status" value="1"/>
</dbReference>
<accession>A0A8T2RRN1</accession>
<evidence type="ECO:0000256" key="2">
    <source>
        <dbReference type="ARBA" id="ARBA00022853"/>
    </source>
</evidence>
<dbReference type="OMA" id="ICARPAN"/>
<dbReference type="GO" id="GO:0006281">
    <property type="term" value="P:DNA repair"/>
    <property type="evidence" value="ECO:0007669"/>
    <property type="project" value="InterPro"/>
</dbReference>
<dbReference type="InterPro" id="IPR009057">
    <property type="entry name" value="Homeodomain-like_sf"/>
</dbReference>
<feature type="domain" description="Myb-like" evidence="7">
    <location>
        <begin position="126"/>
        <end position="175"/>
    </location>
</feature>
<keyword evidence="2" id="KW-0156">Chromatin regulator</keyword>
<evidence type="ECO:0000256" key="4">
    <source>
        <dbReference type="ARBA" id="ARBA00023163"/>
    </source>
</evidence>
<keyword evidence="9" id="KW-1185">Reference proteome</keyword>
<protein>
    <recommendedName>
        <fullName evidence="7">Myb-like domain-containing protein</fullName>
    </recommendedName>
</protein>
<feature type="compositionally biased region" description="Basic and acidic residues" evidence="6">
    <location>
        <begin position="18"/>
        <end position="32"/>
    </location>
</feature>
<dbReference type="Pfam" id="PF16282">
    <property type="entry name" value="SANT_DAMP1_like"/>
    <property type="match status" value="1"/>
</dbReference>
<dbReference type="GO" id="GO:0006338">
    <property type="term" value="P:chromatin remodeling"/>
    <property type="evidence" value="ECO:0007669"/>
    <property type="project" value="InterPro"/>
</dbReference>
<feature type="region of interest" description="Disordered" evidence="6">
    <location>
        <begin position="1"/>
        <end position="32"/>
    </location>
</feature>
<comment type="caution">
    <text evidence="8">The sequence shown here is derived from an EMBL/GenBank/DDBJ whole genome shotgun (WGS) entry which is preliminary data.</text>
</comment>
<dbReference type="SMART" id="SM00717">
    <property type="entry name" value="SANT"/>
    <property type="match status" value="1"/>
</dbReference>
<organism evidence="8 9">
    <name type="scientific">Ceratopteris richardii</name>
    <name type="common">Triangle waterfern</name>
    <dbReference type="NCBI Taxonomy" id="49495"/>
    <lineage>
        <taxon>Eukaryota</taxon>
        <taxon>Viridiplantae</taxon>
        <taxon>Streptophyta</taxon>
        <taxon>Embryophyta</taxon>
        <taxon>Tracheophyta</taxon>
        <taxon>Polypodiopsida</taxon>
        <taxon>Polypodiidae</taxon>
        <taxon>Polypodiales</taxon>
        <taxon>Pteridineae</taxon>
        <taxon>Pteridaceae</taxon>
        <taxon>Parkerioideae</taxon>
        <taxon>Ceratopteris</taxon>
    </lineage>
</organism>
<evidence type="ECO:0000259" key="7">
    <source>
        <dbReference type="SMART" id="SM00717"/>
    </source>
</evidence>
<dbReference type="SUPFAM" id="SSF46689">
    <property type="entry name" value="Homeodomain-like"/>
    <property type="match status" value="1"/>
</dbReference>
<evidence type="ECO:0000313" key="8">
    <source>
        <dbReference type="EMBL" id="KAH7298103.1"/>
    </source>
</evidence>
<gene>
    <name evidence="8" type="ORF">KP509_25G027000</name>
</gene>
<evidence type="ECO:0000256" key="3">
    <source>
        <dbReference type="ARBA" id="ARBA00023015"/>
    </source>
</evidence>
<dbReference type="OrthoDB" id="19740at2759"/>
<dbReference type="InterPro" id="IPR001005">
    <property type="entry name" value="SANT/Myb"/>
</dbReference>
<comment type="subcellular location">
    <subcellularLocation>
        <location evidence="1">Nucleus</location>
    </subcellularLocation>
</comment>
<evidence type="ECO:0000256" key="1">
    <source>
        <dbReference type="ARBA" id="ARBA00004123"/>
    </source>
</evidence>
<dbReference type="PANTHER" id="PTHR12855:SF10">
    <property type="entry name" value="DNA METHYLTRANSFERASE 1-ASSOCIATED PROTEIN 1"/>
    <property type="match status" value="1"/>
</dbReference>
<dbReference type="FunFam" id="1.10.10.60:FF:000087">
    <property type="entry name" value="DNA methyltransferase 1-associated protein 1"/>
    <property type="match status" value="1"/>
</dbReference>